<accession>A0ABR5AFI9</accession>
<dbReference type="InterPro" id="IPR004013">
    <property type="entry name" value="PHP_dom"/>
</dbReference>
<evidence type="ECO:0000256" key="8">
    <source>
        <dbReference type="RuleBase" id="RU366003"/>
    </source>
</evidence>
<dbReference type="Proteomes" id="UP000031967">
    <property type="component" value="Unassembled WGS sequence"/>
</dbReference>
<gene>
    <name evidence="10" type="ORF">SD70_17945</name>
</gene>
<evidence type="ECO:0000313" key="10">
    <source>
        <dbReference type="EMBL" id="KIL39784.1"/>
    </source>
</evidence>
<comment type="caution">
    <text evidence="10">The sequence shown here is derived from an EMBL/GenBank/DDBJ whole genome shotgun (WGS) entry which is preliminary data.</text>
</comment>
<evidence type="ECO:0000256" key="4">
    <source>
        <dbReference type="ARBA" id="ARBA00022605"/>
    </source>
</evidence>
<dbReference type="CDD" id="cd12110">
    <property type="entry name" value="PHP_HisPPase_Hisj_like"/>
    <property type="match status" value="1"/>
</dbReference>
<evidence type="ECO:0000259" key="9">
    <source>
        <dbReference type="Pfam" id="PF02811"/>
    </source>
</evidence>
<evidence type="ECO:0000256" key="6">
    <source>
        <dbReference type="ARBA" id="ARBA00023102"/>
    </source>
</evidence>
<dbReference type="EC" id="3.1.3.15" evidence="3 8"/>
<name>A0ABR5AFI9_9BACL</name>
<evidence type="ECO:0000256" key="5">
    <source>
        <dbReference type="ARBA" id="ARBA00022801"/>
    </source>
</evidence>
<dbReference type="InterPro" id="IPR010140">
    <property type="entry name" value="Histidinol_P_phosphatase_HisJ"/>
</dbReference>
<protein>
    <recommendedName>
        <fullName evidence="3 8">Histidinol-phosphatase</fullName>
        <shortName evidence="8">HolPase</shortName>
        <ecNumber evidence="3 8">3.1.3.15</ecNumber>
    </recommendedName>
</protein>
<feature type="domain" description="PHP" evidence="9">
    <location>
        <begin position="69"/>
        <end position="258"/>
    </location>
</feature>
<comment type="similarity">
    <text evidence="2 8">Belongs to the PHP hydrolase family. HisK subfamily.</text>
</comment>
<proteinExistence type="inferred from homology"/>
<keyword evidence="4 8" id="KW-0028">Amino-acid biosynthesis</keyword>
<dbReference type="RefSeq" id="WP_041048909.1">
    <property type="nucleotide sequence ID" value="NZ_JXAK01000031.1"/>
</dbReference>
<evidence type="ECO:0000256" key="7">
    <source>
        <dbReference type="ARBA" id="ARBA00049158"/>
    </source>
</evidence>
<evidence type="ECO:0000256" key="3">
    <source>
        <dbReference type="ARBA" id="ARBA00013085"/>
    </source>
</evidence>
<sequence>MKVDFHFHLEEGPYSASWLGRTARALEHVHPQAGEAAEPHSLAWAGGLAELLRDRMEKGCFSEEWLGYYFAEGKARGIERFGMVDHLYRFTEFRSYYESHIVMDDTPLGRMQRYWLDRVCVGSIEPFLQAVRHAKRAGYPVSLGVEADFFPGGEAELRRLLAHYELDYVIGSVHFLDGWGFDNPEAQYMFEGKDLAALYKQLFATVQSAAASGLFHIIAHLDNLKVFNFRPDESVLLPMYEEVAAALKKAGVATEINTGLAYRYPVKEACPSPAFLQVLAKHGVPVTMSSDAHFPDDIGTLLDEAAGLLARSGYTEIVYFEGGKRFHAPLEPNCDKGAE</sequence>
<reference evidence="10 11" key="1">
    <citation type="submission" date="2014-12" db="EMBL/GenBank/DDBJ databases">
        <title>Draft genome sequence of Paenibacillus kamchatkensis strain B-2647.</title>
        <authorList>
            <person name="Karlyshev A.V."/>
            <person name="Kudryashova E.B."/>
        </authorList>
    </citation>
    <scope>NUCLEOTIDE SEQUENCE [LARGE SCALE GENOMIC DNA]</scope>
    <source>
        <strain evidence="10 11">VKM B-2647</strain>
    </source>
</reference>
<comment type="pathway">
    <text evidence="1 8">Amino-acid biosynthesis; L-histidine biosynthesis; L-histidine from 5-phospho-alpha-D-ribose 1-diphosphate: step 8/9.</text>
</comment>
<evidence type="ECO:0000256" key="1">
    <source>
        <dbReference type="ARBA" id="ARBA00004970"/>
    </source>
</evidence>
<keyword evidence="5 8" id="KW-0378">Hydrolase</keyword>
<evidence type="ECO:0000256" key="2">
    <source>
        <dbReference type="ARBA" id="ARBA00009152"/>
    </source>
</evidence>
<dbReference type="EMBL" id="JXAK01000031">
    <property type="protein sequence ID" value="KIL39784.1"/>
    <property type="molecule type" value="Genomic_DNA"/>
</dbReference>
<dbReference type="PANTHER" id="PTHR21039:SF0">
    <property type="entry name" value="HISTIDINOL-PHOSPHATASE"/>
    <property type="match status" value="1"/>
</dbReference>
<dbReference type="SUPFAM" id="SSF89550">
    <property type="entry name" value="PHP domain-like"/>
    <property type="match status" value="1"/>
</dbReference>
<organism evidence="10 11">
    <name type="scientific">Gordoniibacillus kamchatkensis</name>
    <dbReference type="NCBI Taxonomy" id="1590651"/>
    <lineage>
        <taxon>Bacteria</taxon>
        <taxon>Bacillati</taxon>
        <taxon>Bacillota</taxon>
        <taxon>Bacilli</taxon>
        <taxon>Bacillales</taxon>
        <taxon>Paenibacillaceae</taxon>
        <taxon>Gordoniibacillus</taxon>
    </lineage>
</organism>
<dbReference type="InterPro" id="IPR016195">
    <property type="entry name" value="Pol/histidinol_Pase-like"/>
</dbReference>
<evidence type="ECO:0000313" key="11">
    <source>
        <dbReference type="Proteomes" id="UP000031967"/>
    </source>
</evidence>
<keyword evidence="11" id="KW-1185">Reference proteome</keyword>
<keyword evidence="6 8" id="KW-0368">Histidine biosynthesis</keyword>
<comment type="catalytic activity">
    <reaction evidence="7 8">
        <text>L-histidinol phosphate + H2O = L-histidinol + phosphate</text>
        <dbReference type="Rhea" id="RHEA:14465"/>
        <dbReference type="ChEBI" id="CHEBI:15377"/>
        <dbReference type="ChEBI" id="CHEBI:43474"/>
        <dbReference type="ChEBI" id="CHEBI:57699"/>
        <dbReference type="ChEBI" id="CHEBI:57980"/>
        <dbReference type="EC" id="3.1.3.15"/>
    </reaction>
</comment>
<dbReference type="GO" id="GO:0004401">
    <property type="term" value="F:histidinol-phosphatase activity"/>
    <property type="evidence" value="ECO:0007669"/>
    <property type="project" value="UniProtKB-EC"/>
</dbReference>
<dbReference type="NCBIfam" id="NF005596">
    <property type="entry name" value="PRK07328.1"/>
    <property type="match status" value="1"/>
</dbReference>
<dbReference type="Gene3D" id="3.20.20.140">
    <property type="entry name" value="Metal-dependent hydrolases"/>
    <property type="match status" value="1"/>
</dbReference>
<dbReference type="PANTHER" id="PTHR21039">
    <property type="entry name" value="HISTIDINOL PHOSPHATASE-RELATED"/>
    <property type="match status" value="1"/>
</dbReference>
<dbReference type="Pfam" id="PF02811">
    <property type="entry name" value="PHP"/>
    <property type="match status" value="1"/>
</dbReference>